<dbReference type="EMBL" id="LAZR01063199">
    <property type="protein sequence ID" value="KKK59972.1"/>
    <property type="molecule type" value="Genomic_DNA"/>
</dbReference>
<organism evidence="1">
    <name type="scientific">marine sediment metagenome</name>
    <dbReference type="NCBI Taxonomy" id="412755"/>
    <lineage>
        <taxon>unclassified sequences</taxon>
        <taxon>metagenomes</taxon>
        <taxon>ecological metagenomes</taxon>
    </lineage>
</organism>
<reference evidence="1" key="1">
    <citation type="journal article" date="2015" name="Nature">
        <title>Complex archaea that bridge the gap between prokaryotes and eukaryotes.</title>
        <authorList>
            <person name="Spang A."/>
            <person name="Saw J.H."/>
            <person name="Jorgensen S.L."/>
            <person name="Zaremba-Niedzwiedzka K."/>
            <person name="Martijn J."/>
            <person name="Lind A.E."/>
            <person name="van Eijk R."/>
            <person name="Schleper C."/>
            <person name="Guy L."/>
            <person name="Ettema T.J."/>
        </authorList>
    </citation>
    <scope>NUCLEOTIDE SEQUENCE</scope>
</reference>
<comment type="caution">
    <text evidence="1">The sequence shown here is derived from an EMBL/GenBank/DDBJ whole genome shotgun (WGS) entry which is preliminary data.</text>
</comment>
<evidence type="ECO:0000313" key="1">
    <source>
        <dbReference type="EMBL" id="KKK59972.1"/>
    </source>
</evidence>
<accession>A0A0F8WSU6</accession>
<dbReference type="AlphaFoldDB" id="A0A0F8WSU6"/>
<name>A0A0F8WSU6_9ZZZZ</name>
<gene>
    <name evidence="1" type="ORF">LCGC14_3029020</name>
</gene>
<protein>
    <submittedName>
        <fullName evidence="1">Uncharacterized protein</fullName>
    </submittedName>
</protein>
<proteinExistence type="predicted"/>
<sequence length="157" mass="17970">MTELEIAAAEWVKAYERAKPSRHPAYWAAHYAGDRMLGSVHAPPKRELDKTAFLFMVPFGYCPEITDSFFIRDAERHLEVTRFSMSGKHQQMTSWTLAYSIDDDGKVTFPWPARKTPPCVVIVGVWEAVGLCRMLSGERYTFDDIFRGALVLAERHL</sequence>